<protein>
    <submittedName>
        <fullName evidence="1">Uncharacterized protein</fullName>
    </submittedName>
</protein>
<name>A0A974BNQ9_XENLA</name>
<dbReference type="AlphaFoldDB" id="A0A974BNQ9"/>
<reference evidence="1" key="1">
    <citation type="submission" date="2016-05" db="EMBL/GenBank/DDBJ databases">
        <title>WGS assembly of Xenopus laevis.</title>
        <authorList>
            <person name="Session A."/>
            <person name="Uno Y."/>
            <person name="Kwon T."/>
            <person name="Chapman J."/>
            <person name="Toyoda A."/>
            <person name="Takahashi S."/>
            <person name="Fukui A."/>
            <person name="Hikosaka A."/>
            <person name="Putnam N."/>
            <person name="Stites J."/>
            <person name="Van Heeringen S."/>
            <person name="Quigley I."/>
            <person name="Heinz S."/>
            <person name="Hellsten U."/>
            <person name="Lyons J."/>
            <person name="Suzuki A."/>
            <person name="Kondo M."/>
            <person name="Ogino H."/>
            <person name="Ochi H."/>
            <person name="Bogdanovic O."/>
            <person name="Lister R."/>
            <person name="Georgiou G."/>
            <person name="Paranjpe S."/>
            <person name="Van Kruijsbergen I."/>
            <person name="Mozaffari S."/>
            <person name="Shu S."/>
            <person name="Schmutz J."/>
            <person name="Jenkins J."/>
            <person name="Grimwood J."/>
            <person name="Carlson J."/>
            <person name="Mitros T."/>
            <person name="Simakov O."/>
            <person name="Heald R."/>
            <person name="Miller K."/>
            <person name="Haudenschild C."/>
            <person name="Kuroki Y."/>
            <person name="Tanaka T."/>
            <person name="Michiue T."/>
            <person name="Watanabe M."/>
            <person name="Kinoshita T."/>
            <person name="Ohta Y."/>
            <person name="Mawaribuchi S."/>
            <person name="Suzuki Y."/>
            <person name="Haramoto Y."/>
            <person name="Yamamoto T."/>
            <person name="Takagi C."/>
            <person name="Kitzman J."/>
            <person name="Shendure J."/>
            <person name="Nakayama T."/>
            <person name="Izutsu Y."/>
            <person name="Robert J."/>
            <person name="Dichmann D."/>
            <person name="Flajnik M."/>
            <person name="Houston D."/>
            <person name="Marcotte E."/>
            <person name="Wallingford J."/>
            <person name="Ito Y."/>
            <person name="Asashima M."/>
            <person name="Ueno N."/>
            <person name="Matsuda Y."/>
            <person name="Jan Veenstra G."/>
            <person name="Fujiyama A."/>
            <person name="Harland R."/>
            <person name="Taira M."/>
            <person name="Rokhsar D.S."/>
        </authorList>
    </citation>
    <scope>NUCLEOTIDE SEQUENCE</scope>
    <source>
        <strain evidence="1">J</strain>
        <tissue evidence="1">Blood</tissue>
    </source>
</reference>
<proteinExistence type="predicted"/>
<evidence type="ECO:0000313" key="1">
    <source>
        <dbReference type="EMBL" id="OCT55312.1"/>
    </source>
</evidence>
<gene>
    <name evidence="1" type="ORF">XELAEV_18003058mg</name>
</gene>
<organism evidence="1">
    <name type="scientific">Xenopus laevis</name>
    <name type="common">African clawed frog</name>
    <dbReference type="NCBI Taxonomy" id="8355"/>
    <lineage>
        <taxon>Eukaryota</taxon>
        <taxon>Metazoa</taxon>
        <taxon>Chordata</taxon>
        <taxon>Craniata</taxon>
        <taxon>Vertebrata</taxon>
        <taxon>Euteleostomi</taxon>
        <taxon>Amphibia</taxon>
        <taxon>Batrachia</taxon>
        <taxon>Anura</taxon>
        <taxon>Pipoidea</taxon>
        <taxon>Pipidae</taxon>
        <taxon>Xenopodinae</taxon>
        <taxon>Xenopus</taxon>
        <taxon>Xenopus</taxon>
    </lineage>
</organism>
<accession>A0A974BNQ9</accession>
<sequence length="85" mass="10309">MNMYKPYIFVQRTTLFFSIEIIIYQTKARKEKYRFYTKLRSILTSCHKRCNTYLQLSHSQTKMLYCKVCNIVPLSGGTWIMIWHT</sequence>
<dbReference type="EMBL" id="KV502368">
    <property type="protein sequence ID" value="OCT55312.1"/>
    <property type="molecule type" value="Genomic_DNA"/>
</dbReference>
<dbReference type="Proteomes" id="UP000694892">
    <property type="component" value="Unassembled WGS sequence"/>
</dbReference>